<evidence type="ECO:0000313" key="2">
    <source>
        <dbReference type="Proteomes" id="UP001265301"/>
    </source>
</evidence>
<gene>
    <name evidence="1" type="ORF">P7H59_01680</name>
</gene>
<name>A0ABU3FND5_9ENTE</name>
<comment type="caution">
    <text evidence="1">The sequence shown here is derived from an EMBL/GenBank/DDBJ whole genome shotgun (WGS) entry which is preliminary data.</text>
</comment>
<proteinExistence type="predicted"/>
<evidence type="ECO:0000313" key="1">
    <source>
        <dbReference type="EMBL" id="MDT2827158.1"/>
    </source>
</evidence>
<organism evidence="1 2">
    <name type="scientific">Enterococcus viikkiensis</name>
    <dbReference type="NCBI Taxonomy" id="930854"/>
    <lineage>
        <taxon>Bacteria</taxon>
        <taxon>Bacillati</taxon>
        <taxon>Bacillota</taxon>
        <taxon>Bacilli</taxon>
        <taxon>Lactobacillales</taxon>
        <taxon>Enterococcaceae</taxon>
        <taxon>Enterococcus</taxon>
    </lineage>
</organism>
<keyword evidence="2" id="KW-1185">Reference proteome</keyword>
<protein>
    <submittedName>
        <fullName evidence="1">Uncharacterized protein</fullName>
    </submittedName>
</protein>
<dbReference type="RefSeq" id="WP_311818384.1">
    <property type="nucleotide sequence ID" value="NZ_JARQBN010000001.1"/>
</dbReference>
<dbReference type="EMBL" id="JARQBN010000001">
    <property type="protein sequence ID" value="MDT2827158.1"/>
    <property type="molecule type" value="Genomic_DNA"/>
</dbReference>
<dbReference type="Proteomes" id="UP001265301">
    <property type="component" value="Unassembled WGS sequence"/>
</dbReference>
<accession>A0ABU3FND5</accession>
<reference evidence="1 2" key="1">
    <citation type="submission" date="2023-03" db="EMBL/GenBank/DDBJ databases">
        <authorList>
            <person name="Shen W."/>
            <person name="Cai J."/>
        </authorList>
    </citation>
    <scope>NUCLEOTIDE SEQUENCE [LARGE SCALE GENOMIC DNA]</scope>
    <source>
        <strain evidence="1 2">B101</strain>
    </source>
</reference>
<sequence>MSENVKTAFDKGMPVITYIKKKYGFDSVEAFESYIEGLKEKAEKYDALTNDTVIEK</sequence>